<evidence type="ECO:0000313" key="3">
    <source>
        <dbReference type="EMBL" id="CAL6072876.1"/>
    </source>
</evidence>
<dbReference type="Proteomes" id="UP001642409">
    <property type="component" value="Unassembled WGS sequence"/>
</dbReference>
<dbReference type="EMBL" id="CATOUU010000492">
    <property type="protein sequence ID" value="CAI9931482.1"/>
    <property type="molecule type" value="Genomic_DNA"/>
</dbReference>
<feature type="region of interest" description="Disordered" evidence="1">
    <location>
        <begin position="108"/>
        <end position="131"/>
    </location>
</feature>
<dbReference type="EMBL" id="CAXDID020000298">
    <property type="protein sequence ID" value="CAL6072876.1"/>
    <property type="molecule type" value="Genomic_DNA"/>
</dbReference>
<feature type="compositionally biased region" description="Basic and acidic residues" evidence="1">
    <location>
        <begin position="112"/>
        <end position="123"/>
    </location>
</feature>
<reference evidence="3 4" key="2">
    <citation type="submission" date="2024-07" db="EMBL/GenBank/DDBJ databases">
        <authorList>
            <person name="Akdeniz Z."/>
        </authorList>
    </citation>
    <scope>NUCLEOTIDE SEQUENCE [LARGE SCALE GENOMIC DNA]</scope>
</reference>
<evidence type="ECO:0000313" key="4">
    <source>
        <dbReference type="Proteomes" id="UP001642409"/>
    </source>
</evidence>
<reference evidence="2" key="1">
    <citation type="submission" date="2023-06" db="EMBL/GenBank/DDBJ databases">
        <authorList>
            <person name="Kurt Z."/>
        </authorList>
    </citation>
    <scope>NUCLEOTIDE SEQUENCE</scope>
</reference>
<evidence type="ECO:0000256" key="1">
    <source>
        <dbReference type="SAM" id="MobiDB-lite"/>
    </source>
</evidence>
<evidence type="ECO:0000313" key="2">
    <source>
        <dbReference type="EMBL" id="CAI9931482.1"/>
    </source>
</evidence>
<sequence>MTRYKNDVPPSTQNQHLISLIQMPKKAQLKYKLITQASNKLHAMCSKKYSSPSPSINFSNQTTKVRSQQQWLQKVQQTKSTTQNKRMTLQSLNCYYWTQNNYKLLSESNNGKADEEQQMEELKQNNLMELD</sequence>
<keyword evidence="4" id="KW-1185">Reference proteome</keyword>
<dbReference type="AlphaFoldDB" id="A0AA86TY64"/>
<proteinExistence type="predicted"/>
<name>A0AA86TY64_9EUKA</name>
<accession>A0AA86TY64</accession>
<gene>
    <name evidence="2" type="ORF">HINF_LOCUS19127</name>
    <name evidence="3" type="ORF">HINF_LOCUS55832</name>
</gene>
<protein>
    <submittedName>
        <fullName evidence="3">Hypothetical_protein</fullName>
    </submittedName>
</protein>
<organism evidence="2">
    <name type="scientific">Hexamita inflata</name>
    <dbReference type="NCBI Taxonomy" id="28002"/>
    <lineage>
        <taxon>Eukaryota</taxon>
        <taxon>Metamonada</taxon>
        <taxon>Diplomonadida</taxon>
        <taxon>Hexamitidae</taxon>
        <taxon>Hexamitinae</taxon>
        <taxon>Hexamita</taxon>
    </lineage>
</organism>
<comment type="caution">
    <text evidence="2">The sequence shown here is derived from an EMBL/GenBank/DDBJ whole genome shotgun (WGS) entry which is preliminary data.</text>
</comment>